<feature type="transmembrane region" description="Helical" evidence="5">
    <location>
        <begin position="1716"/>
        <end position="1738"/>
    </location>
</feature>
<feature type="signal peptide" evidence="6">
    <location>
        <begin position="1"/>
        <end position="18"/>
    </location>
</feature>
<dbReference type="OrthoDB" id="28293at2759"/>
<dbReference type="NCBIfam" id="TIGR02232">
    <property type="entry name" value="myxo_disulf_rpt"/>
    <property type="match status" value="2"/>
</dbReference>
<name>A0A8S1S368_9CILI</name>
<keyword evidence="5" id="KW-0812">Transmembrane</keyword>
<keyword evidence="2" id="KW-0677">Repeat</keyword>
<evidence type="ECO:0000313" key="9">
    <source>
        <dbReference type="Proteomes" id="UP000689195"/>
    </source>
</evidence>
<evidence type="ECO:0000256" key="1">
    <source>
        <dbReference type="ARBA" id="ARBA00022729"/>
    </source>
</evidence>
<keyword evidence="5" id="KW-0472">Membrane</keyword>
<feature type="domain" description="PSI" evidence="7">
    <location>
        <begin position="190"/>
        <end position="242"/>
    </location>
</feature>
<evidence type="ECO:0000256" key="2">
    <source>
        <dbReference type="ARBA" id="ARBA00022737"/>
    </source>
</evidence>
<keyword evidence="1 6" id="KW-0732">Signal</keyword>
<reference evidence="8" key="1">
    <citation type="submission" date="2021-01" db="EMBL/GenBank/DDBJ databases">
        <authorList>
            <consortium name="Genoscope - CEA"/>
            <person name="William W."/>
        </authorList>
    </citation>
    <scope>NUCLEOTIDE SEQUENCE</scope>
</reference>
<dbReference type="Pfam" id="PF01508">
    <property type="entry name" value="Paramecium_SA"/>
    <property type="match status" value="11"/>
</dbReference>
<sequence>MIFIIFLCLLTQAEIIQTITLQCECVHIRDQENCKNSAKCNWNQMEERCIQATEFSIETLVTTYCAQFAEEECIQDKKCAFYLGKCIEFVSCEVFMKEKCDQSSLQCISDGNKCISKGLCSDYLTQIACQKKNTLDKYCKWRKRDDKYYCEDVQDCRDLPVDIKVDNDCRKQIEICTVSLKGGCEISKNLCNQYTQKEQCYFNLDQIECFWDDNINICLEYFCTNKQSSHFEECQKIDPNCTTNGHRCIKKLDCDQYQNSNSCVEDINGNKCIYYKGKCYQKNCINAPNFINNMIECQAFQIKDIICVPKKIGGCIISPQQCQELETEDSCLSIKELDGKQCFWQEQQKVCKIKQCSDAPLQYNHIDCINWLDDYLCIRGIDNGCIDNVDDCTKILNLQSCVKDKLNRKCMIENGQCVEEKCQNLQFPFYDNIFACENKLNICTFSQYIKTCINKECSQLEDRQCNFDYNMNKCIQLPGCIHKKCESASVYYGTHEECESWDIRCTINKGIINQIPYRNGCITKHLDCTDFKYEIQCITSLQGIPCFWNQINNQCEFHNCNNAPLSLQTLVDCQKWVQYHNIKCINKQNGGCIQQATNCQGLNDQVQCLNGSLSGLCFWNVIINKCVDRTCDNASNVTTNQQCRQWLSSCIFKLPNKCQSDNSNSILCSNYPKTYTFISHDECQAWNPNCTLKFGNACYSEDLCSYYKTENECNYLQKTKNCQWNASVCQIKQCSSMTSPSNDNDCKQYSPSCTYNQITTTITNNDNTVSTTINHVCITRQTTCSSIVDQTQCNNDSLTQKCQWDNSQCSAVTCINYESNQNVDMCKNRQFNCIYNSSTQKCEMLQDFCSSITDISYQGCQNSSIYCILNELSNKCVQIQNCSETTTYQEFDCNSIYKFCQSKNFTSGCQNLALNCSDYKIQQNCKINIKKQQCYWSASQNKCIDFSCSKIEEILTTHNQCQQFSSDCTINLDINIPSSCMNLRFCQEYLKKEQCFIDQNKQYCSWINQECINDYNKSAQLGVYTLQNCQEQYGIRSTINEDRSGCIIKFENCHQYNKFQCLTPNQTNINEVLCFWDQLNNECKEVLCHKANQQTRQLIECEQFHQNCQTKICKISICNDYKYDLDSNCQIALKNHQCTTDGTQCVERGLCSDVINRAGCTFSINYQDCIWLEDENRCVDKTCNSALNSMKTHQQCQDYLQQCTNKIEGGCINITTCYSILSPEGCLYDQNLEKCIWDYYNKKCIYVQCQSFCGDGVVGNDELCDDGNILPYDGCYKCKFQCQYGCNSCKKLNCYECNQGFELNQNGLCSEICGDGLIVGQEECDDMNIIQNDGCYDCRFQCHEQCLDCIFGICNKCAYGWEEYNTQCRTVCGNGLLVEQFEQCDDGNIDDDDGCNSKCQIEKDWICFQSQITKISECKKISYPKIILKNISQKRDSQQIIKLQFNQQVQLISDLRFEDFIKINVTNNVDFLLVIQPINEASLSLKNVEYTFHITLLEKVDYPQVSIQFIKSILINQYKQELNKQIDTISLGTPLIFSLDQYSRLNNTIAFNEIMIYVFIGSSSLSVLMGNLDLFFNMLTLLQQLSYVRYLSVPFPSHLDQYLKVFKVVSFQPLYDQLKIDYLFQKLNFGKPPFIKSKNNQKQDTEFINSFFLINAKSFYLTMFLSIFFYLLARIINKLNQYIFSIILRVHKFKQLKVLNKIFKSVRQFTLKSSNYFIYSGLIKVFISSEYQLMYSAYSQFPEYKFNFEMENLFETFNSFNALICMIIPHIFLFKSVIVLQKQYKSESGNKYSIFYENFKPDYWSRFFIPFSMIKVSIYMAIICFLYNSAIIQSISLIILCYFYCYYLIAIQPLCQKIEQLRLLIREITFLSIISSIFPYCLDFNDDVINILGWIHIGLFSFIIGSNIILDSVKQILDLRLSYRRNQIKIKRSQQRQYIINGLQQFIKIDNSYKNIRNGSLSIGYEVQSNQQSQILSLR</sequence>
<comment type="caution">
    <text evidence="8">The sequence shown here is derived from an EMBL/GenBank/DDBJ whole genome shotgun (WGS) entry which is preliminary data.</text>
</comment>
<keyword evidence="4" id="KW-0325">Glycoprotein</keyword>
<feature type="transmembrane region" description="Helical" evidence="5">
    <location>
        <begin position="1758"/>
        <end position="1780"/>
    </location>
</feature>
<keyword evidence="3" id="KW-1015">Disulfide bond</keyword>
<keyword evidence="5" id="KW-1133">Transmembrane helix</keyword>
<dbReference type="SMART" id="SM00423">
    <property type="entry name" value="PSI"/>
    <property type="match status" value="5"/>
</dbReference>
<feature type="domain" description="PSI" evidence="7">
    <location>
        <begin position="915"/>
        <end position="962"/>
    </location>
</feature>
<dbReference type="EMBL" id="CAJJDO010000003">
    <property type="protein sequence ID" value="CAD8134052.1"/>
    <property type="molecule type" value="Genomic_DNA"/>
</dbReference>
<gene>
    <name evidence="8" type="ORF">PPENT_87.1.T0030109</name>
</gene>
<feature type="transmembrane region" description="Helical" evidence="5">
    <location>
        <begin position="1807"/>
        <end position="1828"/>
    </location>
</feature>
<dbReference type="SMART" id="SM00639">
    <property type="entry name" value="PSA"/>
    <property type="match status" value="13"/>
</dbReference>
<feature type="chain" id="PRO_5035792080" description="PSI domain-containing protein" evidence="6">
    <location>
        <begin position="19"/>
        <end position="1979"/>
    </location>
</feature>
<evidence type="ECO:0000259" key="7">
    <source>
        <dbReference type="SMART" id="SM00423"/>
    </source>
</evidence>
<dbReference type="InterPro" id="IPR002895">
    <property type="entry name" value="Paramecium_SA"/>
</dbReference>
<feature type="transmembrane region" description="Helical" evidence="5">
    <location>
        <begin position="1647"/>
        <end position="1673"/>
    </location>
</feature>
<dbReference type="InterPro" id="IPR016201">
    <property type="entry name" value="PSI"/>
</dbReference>
<keyword evidence="9" id="KW-1185">Reference proteome</keyword>
<accession>A0A8S1S368</accession>
<evidence type="ECO:0000256" key="4">
    <source>
        <dbReference type="ARBA" id="ARBA00023180"/>
    </source>
</evidence>
<dbReference type="Proteomes" id="UP000689195">
    <property type="component" value="Unassembled WGS sequence"/>
</dbReference>
<feature type="domain" description="PSI" evidence="7">
    <location>
        <begin position="24"/>
        <end position="66"/>
    </location>
</feature>
<feature type="domain" description="PSI" evidence="7">
    <location>
        <begin position="598"/>
        <end position="644"/>
    </location>
</feature>
<proteinExistence type="predicted"/>
<dbReference type="PANTHER" id="PTHR38934">
    <property type="entry name" value="HYPHALLY REGULATED CELL WALL PROTEIN 1"/>
    <property type="match status" value="1"/>
</dbReference>
<feature type="domain" description="PSI" evidence="7">
    <location>
        <begin position="527"/>
        <end position="574"/>
    </location>
</feature>
<dbReference type="PANTHER" id="PTHR38934:SF6">
    <property type="entry name" value="CHROMOSOME UNDETERMINED SCAFFOLD_176, WHOLE GENOME SHOTGUN SEQUENCE"/>
    <property type="match status" value="1"/>
</dbReference>
<protein>
    <recommendedName>
        <fullName evidence="7">PSI domain-containing protein</fullName>
    </recommendedName>
</protein>
<evidence type="ECO:0000313" key="8">
    <source>
        <dbReference type="EMBL" id="CAD8134052.1"/>
    </source>
</evidence>
<feature type="transmembrane region" description="Helical" evidence="5">
    <location>
        <begin position="1863"/>
        <end position="1882"/>
    </location>
</feature>
<evidence type="ECO:0000256" key="6">
    <source>
        <dbReference type="SAM" id="SignalP"/>
    </source>
</evidence>
<feature type="transmembrane region" description="Helical" evidence="5">
    <location>
        <begin position="1888"/>
        <end position="1910"/>
    </location>
</feature>
<evidence type="ECO:0000256" key="3">
    <source>
        <dbReference type="ARBA" id="ARBA00023157"/>
    </source>
</evidence>
<feature type="transmembrane region" description="Helical" evidence="5">
    <location>
        <begin position="1834"/>
        <end position="1851"/>
    </location>
</feature>
<evidence type="ECO:0000256" key="5">
    <source>
        <dbReference type="SAM" id="Phobius"/>
    </source>
</evidence>
<dbReference type="InterPro" id="IPR011936">
    <property type="entry name" value="Myxo_disulph_rpt"/>
</dbReference>
<organism evidence="8 9">
    <name type="scientific">Paramecium pentaurelia</name>
    <dbReference type="NCBI Taxonomy" id="43138"/>
    <lineage>
        <taxon>Eukaryota</taxon>
        <taxon>Sar</taxon>
        <taxon>Alveolata</taxon>
        <taxon>Ciliophora</taxon>
        <taxon>Intramacronucleata</taxon>
        <taxon>Oligohymenophorea</taxon>
        <taxon>Peniculida</taxon>
        <taxon>Parameciidae</taxon>
        <taxon>Paramecium</taxon>
    </lineage>
</organism>